<sequence length="290" mass="32038">MEETSPTEAKDDADWRHPHADEIDELSAQIDAHAGARRTMLLNDLVRTFDAWARFSQTLGGILQNCETNAGTTAAAMRSGGDQKQRASIITPLDQAIIAYAAGIGAVVDQTRNALKLQSASLREAEAHHRNALIDPIPGAAFLTKLRNYVLHYLAAPWGFRFRLNDDNLTGEVLLEPTALLKFDGWTSPAREFIQLQSDGIQLSKLLQPFLTALGDHTTWILEKCANENAPLLDEVNGIIAKKNLLLTGGVTDGSDWEARMAHTVENLERIRKGEPQTDFRTGEPIHRDQ</sequence>
<dbReference type="Proteomes" id="UP000295511">
    <property type="component" value="Unassembled WGS sequence"/>
</dbReference>
<keyword evidence="2" id="KW-1185">Reference proteome</keyword>
<name>A0A4R5KCG4_9MICC</name>
<proteinExistence type="predicted"/>
<accession>A0A4R5KCG4</accession>
<dbReference type="AlphaFoldDB" id="A0A4R5KCG4"/>
<dbReference type="RefSeq" id="WP_133205947.1">
    <property type="nucleotide sequence ID" value="NZ_SMRU01000027.1"/>
</dbReference>
<evidence type="ECO:0000313" key="2">
    <source>
        <dbReference type="Proteomes" id="UP000295511"/>
    </source>
</evidence>
<dbReference type="OrthoDB" id="5107809at2"/>
<protein>
    <submittedName>
        <fullName evidence="1">Uncharacterized protein</fullName>
    </submittedName>
</protein>
<comment type="caution">
    <text evidence="1">The sequence shown here is derived from an EMBL/GenBank/DDBJ whole genome shotgun (WGS) entry which is preliminary data.</text>
</comment>
<gene>
    <name evidence="1" type="ORF">E1809_19715</name>
</gene>
<dbReference type="EMBL" id="SMRU01000027">
    <property type="protein sequence ID" value="TDF91750.1"/>
    <property type="molecule type" value="Genomic_DNA"/>
</dbReference>
<reference evidence="1 2" key="1">
    <citation type="submission" date="2019-03" db="EMBL/GenBank/DDBJ databases">
        <title>Whole genome sequence of Arthrobacter sp JH1-1.</title>
        <authorList>
            <person name="Trinh H.N."/>
        </authorList>
    </citation>
    <scope>NUCLEOTIDE SEQUENCE [LARGE SCALE GENOMIC DNA]</scope>
    <source>
        <strain evidence="1 2">JH1-1</strain>
    </source>
</reference>
<evidence type="ECO:0000313" key="1">
    <source>
        <dbReference type="EMBL" id="TDF91750.1"/>
    </source>
</evidence>
<organism evidence="1 2">
    <name type="scientific">Arthrobacter terricola</name>
    <dbReference type="NCBI Taxonomy" id="2547396"/>
    <lineage>
        <taxon>Bacteria</taxon>
        <taxon>Bacillati</taxon>
        <taxon>Actinomycetota</taxon>
        <taxon>Actinomycetes</taxon>
        <taxon>Micrococcales</taxon>
        <taxon>Micrococcaceae</taxon>
        <taxon>Arthrobacter</taxon>
    </lineage>
</organism>